<dbReference type="PANTHER" id="PTHR47806">
    <property type="entry name" value="50S RIBOSOMAL PROTEIN L3 GLUTAMINE METHYLTRANSFERASE"/>
    <property type="match status" value="1"/>
</dbReference>
<dbReference type="Gene3D" id="3.40.50.150">
    <property type="entry name" value="Vaccinia Virus protein VP39"/>
    <property type="match status" value="1"/>
</dbReference>
<dbReference type="GO" id="GO:0005829">
    <property type="term" value="C:cytosol"/>
    <property type="evidence" value="ECO:0007669"/>
    <property type="project" value="TreeGrafter"/>
</dbReference>
<dbReference type="InterPro" id="IPR004556">
    <property type="entry name" value="HemK-like"/>
</dbReference>
<reference evidence="5" key="2">
    <citation type="journal article" date="2014" name="ISME J.">
        <title>Microbial stratification in low pH oxic and suboxic macroscopic growths along an acid mine drainage.</title>
        <authorList>
            <person name="Mendez-Garcia C."/>
            <person name="Mesa V."/>
            <person name="Sprenger R.R."/>
            <person name="Richter M."/>
            <person name="Diez M.S."/>
            <person name="Solano J."/>
            <person name="Bargiela R."/>
            <person name="Golyshina O.V."/>
            <person name="Manteca A."/>
            <person name="Ramos J.L."/>
            <person name="Gallego J.R."/>
            <person name="Llorente I."/>
            <person name="Martins Dos Santos V.A."/>
            <person name="Jensen O.N."/>
            <person name="Pelaez A.I."/>
            <person name="Sanchez J."/>
            <person name="Ferrer M."/>
        </authorList>
    </citation>
    <scope>NUCLEOTIDE SEQUENCE</scope>
</reference>
<dbReference type="PROSITE" id="PS00092">
    <property type="entry name" value="N6_MTASE"/>
    <property type="match status" value="1"/>
</dbReference>
<dbReference type="NCBIfam" id="TIGR00536">
    <property type="entry name" value="hemK_fam"/>
    <property type="match status" value="1"/>
</dbReference>
<proteinExistence type="predicted"/>
<name>T1BB19_9ZZZZ</name>
<reference evidence="5" key="1">
    <citation type="submission" date="2013-08" db="EMBL/GenBank/DDBJ databases">
        <authorList>
            <person name="Mendez C."/>
            <person name="Richter M."/>
            <person name="Ferrer M."/>
            <person name="Sanchez J."/>
        </authorList>
    </citation>
    <scope>NUCLEOTIDE SEQUENCE</scope>
</reference>
<protein>
    <submittedName>
        <fullName evidence="5">N5-glutamine S-adenosyl-L-methionine-dependent methyltransferase</fullName>
    </submittedName>
</protein>
<dbReference type="SUPFAM" id="SSF53335">
    <property type="entry name" value="S-adenosyl-L-methionine-dependent methyltransferases"/>
    <property type="match status" value="1"/>
</dbReference>
<dbReference type="InterPro" id="IPR017127">
    <property type="entry name" value="Ribosome_uL3_MTase"/>
</dbReference>
<accession>T1BB19</accession>
<dbReference type="Pfam" id="PF05175">
    <property type="entry name" value="MTS"/>
    <property type="match status" value="1"/>
</dbReference>
<feature type="domain" description="Methyltransferase small" evidence="4">
    <location>
        <begin position="7"/>
        <end position="61"/>
    </location>
</feature>
<sequence length="165" mass="17916">QGVAPGAVDAVDISRAALEVAARNVRRHRLARRVHLIQSDHFSALGAERYELIVSNPPYVGAREYASLPPEYRHEPRLALAAGRAGLDSVRVLIAHSRAHLRAGGALIVEVGNTERAVRRAFAELPFLWLQFERGGGGVFMLTAEQLPAAPGRGGAGRVRPEYTR</sequence>
<comment type="caution">
    <text evidence="5">The sequence shown here is derived from an EMBL/GenBank/DDBJ whole genome shotgun (WGS) entry which is preliminary data.</text>
</comment>
<dbReference type="InterPro" id="IPR029063">
    <property type="entry name" value="SAM-dependent_MTases_sf"/>
</dbReference>
<dbReference type="GO" id="GO:0032259">
    <property type="term" value="P:methylation"/>
    <property type="evidence" value="ECO:0007669"/>
    <property type="project" value="UniProtKB-KW"/>
</dbReference>
<organism evidence="5">
    <name type="scientific">mine drainage metagenome</name>
    <dbReference type="NCBI Taxonomy" id="410659"/>
    <lineage>
        <taxon>unclassified sequences</taxon>
        <taxon>metagenomes</taxon>
        <taxon>ecological metagenomes</taxon>
    </lineage>
</organism>
<gene>
    <name evidence="5" type="ORF">B1A_06494</name>
</gene>
<evidence type="ECO:0000256" key="2">
    <source>
        <dbReference type="ARBA" id="ARBA00022679"/>
    </source>
</evidence>
<evidence type="ECO:0000256" key="1">
    <source>
        <dbReference type="ARBA" id="ARBA00022603"/>
    </source>
</evidence>
<dbReference type="EMBL" id="AUZX01004709">
    <property type="protein sequence ID" value="EQD70076.1"/>
    <property type="molecule type" value="Genomic_DNA"/>
</dbReference>
<feature type="non-terminal residue" evidence="5">
    <location>
        <position position="1"/>
    </location>
</feature>
<evidence type="ECO:0000313" key="5">
    <source>
        <dbReference type="EMBL" id="EQD70076.1"/>
    </source>
</evidence>
<dbReference type="InterPro" id="IPR007848">
    <property type="entry name" value="Small_mtfrase_dom"/>
</dbReference>
<dbReference type="InterPro" id="IPR002052">
    <property type="entry name" value="DNA_methylase_N6_adenine_CS"/>
</dbReference>
<evidence type="ECO:0000256" key="3">
    <source>
        <dbReference type="ARBA" id="ARBA00022691"/>
    </source>
</evidence>
<keyword evidence="2 5" id="KW-0808">Transferase</keyword>
<dbReference type="PANTHER" id="PTHR47806:SF1">
    <property type="entry name" value="RIBOSOMAL PROTEIN UL3 GLUTAMINE METHYLTRANSFERASE"/>
    <property type="match status" value="1"/>
</dbReference>
<dbReference type="AlphaFoldDB" id="T1BB19"/>
<keyword evidence="1 5" id="KW-0489">Methyltransferase</keyword>
<dbReference type="GO" id="GO:0003676">
    <property type="term" value="F:nucleic acid binding"/>
    <property type="evidence" value="ECO:0007669"/>
    <property type="project" value="InterPro"/>
</dbReference>
<dbReference type="GO" id="GO:0036009">
    <property type="term" value="F:protein-glutamine N-methyltransferase activity"/>
    <property type="evidence" value="ECO:0007669"/>
    <property type="project" value="InterPro"/>
</dbReference>
<evidence type="ECO:0000259" key="4">
    <source>
        <dbReference type="Pfam" id="PF05175"/>
    </source>
</evidence>
<keyword evidence="3" id="KW-0949">S-adenosyl-L-methionine</keyword>